<organism evidence="1 2">
    <name type="scientific">Vibrio cholerae</name>
    <dbReference type="NCBI Taxonomy" id="666"/>
    <lineage>
        <taxon>Bacteria</taxon>
        <taxon>Pseudomonadati</taxon>
        <taxon>Pseudomonadota</taxon>
        <taxon>Gammaproteobacteria</taxon>
        <taxon>Vibrionales</taxon>
        <taxon>Vibrionaceae</taxon>
        <taxon>Vibrio</taxon>
    </lineage>
</organism>
<dbReference type="Proteomes" id="UP000041770">
    <property type="component" value="Unassembled WGS sequence"/>
</dbReference>
<sequence>MVAFMCSENSTSCAFASAISFSKKAISAFLLITLVSMISLSCSAKGFFSTFTAPSLPTNSIATLVAPLTVIDFSLPKKSLSLMLATCDFESLLQAPMECGFFLA</sequence>
<name>A0A656AY30_VIBCL</name>
<reference evidence="1 2" key="1">
    <citation type="submission" date="2015-07" db="EMBL/GenBank/DDBJ databases">
        <authorList>
            <consortium name="Pathogen Informatics"/>
        </authorList>
    </citation>
    <scope>NUCLEOTIDE SEQUENCE [LARGE SCALE GENOMIC DNA]</scope>
    <source>
        <strain evidence="1 2">A316</strain>
    </source>
</reference>
<gene>
    <name evidence="1" type="ORF">ERS013200_02832</name>
</gene>
<dbReference type="EMBL" id="CWQY01000021">
    <property type="protein sequence ID" value="CSC99525.1"/>
    <property type="molecule type" value="Genomic_DNA"/>
</dbReference>
<evidence type="ECO:0000313" key="1">
    <source>
        <dbReference type="EMBL" id="CSC99525.1"/>
    </source>
</evidence>
<proteinExistence type="predicted"/>
<accession>A0A656AY30</accession>
<evidence type="ECO:0000313" key="2">
    <source>
        <dbReference type="Proteomes" id="UP000041770"/>
    </source>
</evidence>
<dbReference type="AlphaFoldDB" id="A0A656AY30"/>
<protein>
    <submittedName>
        <fullName evidence="1">Uncharacterized protein</fullName>
    </submittedName>
</protein>